<dbReference type="SUPFAM" id="SSF53474">
    <property type="entry name" value="alpha/beta-Hydrolases"/>
    <property type="match status" value="1"/>
</dbReference>
<dbReference type="Pfam" id="PF13472">
    <property type="entry name" value="Lipase_GDSL_2"/>
    <property type="match status" value="1"/>
</dbReference>
<dbReference type="Gene3D" id="3.40.50.1110">
    <property type="entry name" value="SGNH hydrolase"/>
    <property type="match status" value="1"/>
</dbReference>
<reference evidence="2 3" key="1">
    <citation type="submission" date="2021-06" db="EMBL/GenBank/DDBJ databases">
        <title>Complete genome of Haloferula helveola possessing various polysaccharide degrading enzymes.</title>
        <authorList>
            <person name="Takami H."/>
            <person name="Huang C."/>
            <person name="Hamasaki K."/>
        </authorList>
    </citation>
    <scope>NUCLEOTIDE SEQUENCE [LARGE SCALE GENOMIC DNA]</scope>
    <source>
        <strain evidence="2 3">CN-1</strain>
    </source>
</reference>
<accession>A0ABM7RIJ8</accession>
<gene>
    <name evidence="2" type="ORF">HAHE_43240</name>
</gene>
<dbReference type="EMBL" id="AP024702">
    <property type="protein sequence ID" value="BCX50416.1"/>
    <property type="molecule type" value="Genomic_DNA"/>
</dbReference>
<dbReference type="PANTHER" id="PTHR30383">
    <property type="entry name" value="THIOESTERASE 1/PROTEASE 1/LYSOPHOSPHOLIPASE L1"/>
    <property type="match status" value="1"/>
</dbReference>
<dbReference type="InterPro" id="IPR029058">
    <property type="entry name" value="AB_hydrolase_fold"/>
</dbReference>
<evidence type="ECO:0000313" key="3">
    <source>
        <dbReference type="Proteomes" id="UP001374893"/>
    </source>
</evidence>
<dbReference type="SUPFAM" id="SSF52266">
    <property type="entry name" value="SGNH hydrolase"/>
    <property type="match status" value="1"/>
</dbReference>
<evidence type="ECO:0000313" key="2">
    <source>
        <dbReference type="EMBL" id="BCX50416.1"/>
    </source>
</evidence>
<dbReference type="InterPro" id="IPR051532">
    <property type="entry name" value="Ester_Hydrolysis_Enzymes"/>
</dbReference>
<name>A0ABM7RIJ8_9BACT</name>
<dbReference type="InterPro" id="IPR036514">
    <property type="entry name" value="SGNH_hydro_sf"/>
</dbReference>
<organism evidence="2 3">
    <name type="scientific">Haloferula helveola</name>
    <dbReference type="NCBI Taxonomy" id="490095"/>
    <lineage>
        <taxon>Bacteria</taxon>
        <taxon>Pseudomonadati</taxon>
        <taxon>Verrucomicrobiota</taxon>
        <taxon>Verrucomicrobiia</taxon>
        <taxon>Verrucomicrobiales</taxon>
        <taxon>Verrucomicrobiaceae</taxon>
        <taxon>Haloferula</taxon>
    </lineage>
</organism>
<protein>
    <recommendedName>
        <fullName evidence="1">SGNH hydrolase-type esterase domain-containing protein</fullName>
    </recommendedName>
</protein>
<dbReference type="RefSeq" id="WP_338687436.1">
    <property type="nucleotide sequence ID" value="NZ_AP024702.1"/>
</dbReference>
<sequence length="484" mass="52884">MIRWVLFWLWLGGFSVFGATKVAIIGDSISTGAHAKPQATNGYPAVLGRLLGDEFQVKPFAIGGHTLVRKSRAALMGKPIYQKALEFAPDVAVIMLGTNDSNSGGGNHWQYQADLETDLMAMVSDLRKANPEVLIHIAGPPPMYPEKSGLPSERIANLKERRERLAEIRKRFGVIAAKEPKVLIHDLARTFGPEETTDGVHPTTEGHAKLAAHLADVLPTKFDESFRAENELKEAGLEAKVSEFGGYARYDFKVPGAGCSGTIVSPKQAAAGRPWIWRARFFGHQPALDLELLDRGWHVAYCDVSNLYGAEPAMLRWDAMHEFMSKTLGLSPKPVLEGMSRGGLPIFNWAARHPNSVSAIYGDNPVCDFRTWPGGDGGKRSEGDWKRLLEVYGIDDAAAGKHDQVVDRLEPIAKAGIPVAVVLGMKDDVVPPKQNGEAVAAKYESLGGKVRVWRKPDAGHHPHGLHPPAELREFLLEATKRAGK</sequence>
<evidence type="ECO:0000259" key="1">
    <source>
        <dbReference type="Pfam" id="PF13472"/>
    </source>
</evidence>
<proteinExistence type="predicted"/>
<feature type="domain" description="SGNH hydrolase-type esterase" evidence="1">
    <location>
        <begin position="25"/>
        <end position="208"/>
    </location>
</feature>
<dbReference type="InterPro" id="IPR013830">
    <property type="entry name" value="SGNH_hydro"/>
</dbReference>
<dbReference type="Gene3D" id="3.40.50.1820">
    <property type="entry name" value="alpha/beta hydrolase"/>
    <property type="match status" value="1"/>
</dbReference>
<dbReference type="Proteomes" id="UP001374893">
    <property type="component" value="Chromosome"/>
</dbReference>
<keyword evidence="3" id="KW-1185">Reference proteome</keyword>